<dbReference type="Proteomes" id="UP000593564">
    <property type="component" value="Unassembled WGS sequence"/>
</dbReference>
<proteinExistence type="predicted"/>
<comment type="caution">
    <text evidence="2">The sequence shown here is derived from an EMBL/GenBank/DDBJ whole genome shotgun (WGS) entry which is preliminary data.</text>
</comment>
<organism evidence="2 3">
    <name type="scientific">Camellia sinensis</name>
    <name type="common">Tea plant</name>
    <name type="synonym">Thea sinensis</name>
    <dbReference type="NCBI Taxonomy" id="4442"/>
    <lineage>
        <taxon>Eukaryota</taxon>
        <taxon>Viridiplantae</taxon>
        <taxon>Streptophyta</taxon>
        <taxon>Embryophyta</taxon>
        <taxon>Tracheophyta</taxon>
        <taxon>Spermatophyta</taxon>
        <taxon>Magnoliopsida</taxon>
        <taxon>eudicotyledons</taxon>
        <taxon>Gunneridae</taxon>
        <taxon>Pentapetalae</taxon>
        <taxon>asterids</taxon>
        <taxon>Ericales</taxon>
        <taxon>Theaceae</taxon>
        <taxon>Camellia</taxon>
    </lineage>
</organism>
<evidence type="ECO:0000313" key="2">
    <source>
        <dbReference type="EMBL" id="KAF5949642.1"/>
    </source>
</evidence>
<reference evidence="3" key="1">
    <citation type="journal article" date="2020" name="Nat. Commun.">
        <title>Genome assembly of wild tea tree DASZ reveals pedigree and selection history of tea varieties.</title>
        <authorList>
            <person name="Zhang W."/>
            <person name="Zhang Y."/>
            <person name="Qiu H."/>
            <person name="Guo Y."/>
            <person name="Wan H."/>
            <person name="Zhang X."/>
            <person name="Scossa F."/>
            <person name="Alseekh S."/>
            <person name="Zhang Q."/>
            <person name="Wang P."/>
            <person name="Xu L."/>
            <person name="Schmidt M.H."/>
            <person name="Jia X."/>
            <person name="Li D."/>
            <person name="Zhu A."/>
            <person name="Guo F."/>
            <person name="Chen W."/>
            <person name="Ni D."/>
            <person name="Usadel B."/>
            <person name="Fernie A.R."/>
            <person name="Wen W."/>
        </authorList>
    </citation>
    <scope>NUCLEOTIDE SEQUENCE [LARGE SCALE GENOMIC DNA]</scope>
    <source>
        <strain evidence="3">cv. G240</strain>
    </source>
</reference>
<dbReference type="EMBL" id="JACBKZ010000005">
    <property type="protein sequence ID" value="KAF5949642.1"/>
    <property type="molecule type" value="Genomic_DNA"/>
</dbReference>
<keyword evidence="3" id="KW-1185">Reference proteome</keyword>
<reference evidence="2 3" key="2">
    <citation type="submission" date="2020-07" db="EMBL/GenBank/DDBJ databases">
        <title>Genome assembly of wild tea tree DASZ reveals pedigree and selection history of tea varieties.</title>
        <authorList>
            <person name="Zhang W."/>
        </authorList>
    </citation>
    <scope>NUCLEOTIDE SEQUENCE [LARGE SCALE GENOMIC DNA]</scope>
    <source>
        <strain evidence="3">cv. G240</strain>
        <tissue evidence="2">Leaf</tissue>
    </source>
</reference>
<evidence type="ECO:0000313" key="3">
    <source>
        <dbReference type="Proteomes" id="UP000593564"/>
    </source>
</evidence>
<accession>A0A7J7H9L1</accession>
<protein>
    <submittedName>
        <fullName evidence="2">Uncharacterized protein</fullName>
    </submittedName>
</protein>
<gene>
    <name evidence="2" type="ORF">HYC85_011635</name>
</gene>
<evidence type="ECO:0000256" key="1">
    <source>
        <dbReference type="SAM" id="MobiDB-lite"/>
    </source>
</evidence>
<feature type="region of interest" description="Disordered" evidence="1">
    <location>
        <begin position="90"/>
        <end position="110"/>
    </location>
</feature>
<sequence length="110" mass="12264">MTIQEVKKVGNLRALAEVRINGGADVRRTELAIRVCLLVCLEIRRMVLWVGGEARYFQEEYYEPVIQVRVGCDVSADVERERGRIRTLGAGNGSMLEGPMSLLQPGSQES</sequence>
<name>A0A7J7H9L1_CAMSI</name>
<dbReference type="AlphaFoldDB" id="A0A7J7H9L1"/>